<sequence length="88" mass="9747">MVITITTTITTIAMIMARPRRPSFLTFSNNKTTSRPTSLSTSPFSASYSWMIPIVSSLTKQPTATISASDSSDTRRSSRIHSHHNFLL</sequence>
<reference evidence="2 3" key="1">
    <citation type="submission" date="2018-08" db="EMBL/GenBank/DDBJ databases">
        <title>Genome and evolution of the arbuscular mycorrhizal fungus Diversispora epigaea (formerly Glomus versiforme) and its bacterial endosymbionts.</title>
        <authorList>
            <person name="Sun X."/>
            <person name="Fei Z."/>
            <person name="Harrison M."/>
        </authorList>
    </citation>
    <scope>NUCLEOTIDE SEQUENCE [LARGE SCALE GENOMIC DNA]</scope>
    <source>
        <strain evidence="2 3">IT104</strain>
    </source>
</reference>
<organism evidence="2 3">
    <name type="scientific">Diversispora epigaea</name>
    <dbReference type="NCBI Taxonomy" id="1348612"/>
    <lineage>
        <taxon>Eukaryota</taxon>
        <taxon>Fungi</taxon>
        <taxon>Fungi incertae sedis</taxon>
        <taxon>Mucoromycota</taxon>
        <taxon>Glomeromycotina</taxon>
        <taxon>Glomeromycetes</taxon>
        <taxon>Diversisporales</taxon>
        <taxon>Diversisporaceae</taxon>
        <taxon>Diversispora</taxon>
    </lineage>
</organism>
<feature type="region of interest" description="Disordered" evidence="1">
    <location>
        <begin position="63"/>
        <end position="88"/>
    </location>
</feature>
<protein>
    <submittedName>
        <fullName evidence="2">Uncharacterized protein</fullName>
    </submittedName>
</protein>
<dbReference type="EMBL" id="PQFF01000130">
    <property type="protein sequence ID" value="RHZ80000.1"/>
    <property type="molecule type" value="Genomic_DNA"/>
</dbReference>
<dbReference type="Proteomes" id="UP000266861">
    <property type="component" value="Unassembled WGS sequence"/>
</dbReference>
<dbReference type="AlphaFoldDB" id="A0A397J557"/>
<evidence type="ECO:0000313" key="2">
    <source>
        <dbReference type="EMBL" id="RHZ80000.1"/>
    </source>
</evidence>
<evidence type="ECO:0000256" key="1">
    <source>
        <dbReference type="SAM" id="MobiDB-lite"/>
    </source>
</evidence>
<keyword evidence="3" id="KW-1185">Reference proteome</keyword>
<comment type="caution">
    <text evidence="2">The sequence shown here is derived from an EMBL/GenBank/DDBJ whole genome shotgun (WGS) entry which is preliminary data.</text>
</comment>
<accession>A0A397J557</accession>
<feature type="compositionally biased region" description="Basic residues" evidence="1">
    <location>
        <begin position="77"/>
        <end position="88"/>
    </location>
</feature>
<name>A0A397J557_9GLOM</name>
<proteinExistence type="predicted"/>
<gene>
    <name evidence="2" type="ORF">Glove_139g311</name>
</gene>
<evidence type="ECO:0000313" key="3">
    <source>
        <dbReference type="Proteomes" id="UP000266861"/>
    </source>
</evidence>